<evidence type="ECO:0008006" key="3">
    <source>
        <dbReference type="Google" id="ProtNLM"/>
    </source>
</evidence>
<dbReference type="OrthoDB" id="425354at2759"/>
<name>A0A9P9ILC5_9HYPO</name>
<protein>
    <recommendedName>
        <fullName evidence="3">LCCL domain-containing protein</fullName>
    </recommendedName>
</protein>
<sequence>MAAPTEKTSKNLSGKWVMNNDLSDSPEPVLQLQGIGYLIRKAVVLASITLELKQYDAQPTPPSTETGHVTHIDTQQMVPGLKPTQEKRCLDNEFRDNNDWLFGIVKTRARWVRLEDIDDEFLKKDWLVEGDGKTLILSSAESQGNSWTATQVWGFQIVNGERRYCARVLVINGKKRATARFVYDYVLL</sequence>
<organism evidence="1 2">
    <name type="scientific">Dactylonectria macrodidyma</name>
    <dbReference type="NCBI Taxonomy" id="307937"/>
    <lineage>
        <taxon>Eukaryota</taxon>
        <taxon>Fungi</taxon>
        <taxon>Dikarya</taxon>
        <taxon>Ascomycota</taxon>
        <taxon>Pezizomycotina</taxon>
        <taxon>Sordariomycetes</taxon>
        <taxon>Hypocreomycetidae</taxon>
        <taxon>Hypocreales</taxon>
        <taxon>Nectriaceae</taxon>
        <taxon>Dactylonectria</taxon>
    </lineage>
</organism>
<keyword evidence="2" id="KW-1185">Reference proteome</keyword>
<dbReference type="AlphaFoldDB" id="A0A9P9ILC5"/>
<accession>A0A9P9ILC5</accession>
<reference evidence="1" key="1">
    <citation type="journal article" date="2021" name="Nat. Commun.">
        <title>Genetic determinants of endophytism in the Arabidopsis root mycobiome.</title>
        <authorList>
            <person name="Mesny F."/>
            <person name="Miyauchi S."/>
            <person name="Thiergart T."/>
            <person name="Pickel B."/>
            <person name="Atanasova L."/>
            <person name="Karlsson M."/>
            <person name="Huettel B."/>
            <person name="Barry K.W."/>
            <person name="Haridas S."/>
            <person name="Chen C."/>
            <person name="Bauer D."/>
            <person name="Andreopoulos W."/>
            <person name="Pangilinan J."/>
            <person name="LaButti K."/>
            <person name="Riley R."/>
            <person name="Lipzen A."/>
            <person name="Clum A."/>
            <person name="Drula E."/>
            <person name="Henrissat B."/>
            <person name="Kohler A."/>
            <person name="Grigoriev I.V."/>
            <person name="Martin F.M."/>
            <person name="Hacquard S."/>
        </authorList>
    </citation>
    <scope>NUCLEOTIDE SEQUENCE</scope>
    <source>
        <strain evidence="1">MPI-CAGE-AT-0147</strain>
    </source>
</reference>
<dbReference type="Proteomes" id="UP000738349">
    <property type="component" value="Unassembled WGS sequence"/>
</dbReference>
<dbReference type="InterPro" id="IPR053037">
    <property type="entry name" value="Pericyclase_pydY-like"/>
</dbReference>
<evidence type="ECO:0000313" key="2">
    <source>
        <dbReference type="Proteomes" id="UP000738349"/>
    </source>
</evidence>
<proteinExistence type="predicted"/>
<dbReference type="EMBL" id="JAGMUV010000021">
    <property type="protein sequence ID" value="KAH7124651.1"/>
    <property type="molecule type" value="Genomic_DNA"/>
</dbReference>
<gene>
    <name evidence="1" type="ORF">EDB81DRAFT_911693</name>
</gene>
<evidence type="ECO:0000313" key="1">
    <source>
        <dbReference type="EMBL" id="KAH7124651.1"/>
    </source>
</evidence>
<dbReference type="PANTHER" id="PTHR38115">
    <property type="entry name" value="LIPOCALIN-LIKE DOMAIN-CONTAINING PROTEIN"/>
    <property type="match status" value="1"/>
</dbReference>
<dbReference type="PANTHER" id="PTHR38115:SF1">
    <property type="entry name" value="LIPOCALIN-LIKE DOMAIN-CONTAINING PROTEIN"/>
    <property type="match status" value="1"/>
</dbReference>
<comment type="caution">
    <text evidence="1">The sequence shown here is derived from an EMBL/GenBank/DDBJ whole genome shotgun (WGS) entry which is preliminary data.</text>
</comment>